<dbReference type="InterPro" id="IPR046960">
    <property type="entry name" value="PPR_At4g14850-like_plant"/>
</dbReference>
<dbReference type="Gene3D" id="1.25.40.10">
    <property type="entry name" value="Tetratricopeptide repeat domain"/>
    <property type="match status" value="4"/>
</dbReference>
<dbReference type="Pfam" id="PF13041">
    <property type="entry name" value="PPR_2"/>
    <property type="match status" value="3"/>
</dbReference>
<dbReference type="FunFam" id="1.25.40.10:FF:000090">
    <property type="entry name" value="Pentatricopeptide repeat-containing protein, chloroplastic"/>
    <property type="match status" value="1"/>
</dbReference>
<dbReference type="InterPro" id="IPR046848">
    <property type="entry name" value="E_motif"/>
</dbReference>
<name>A0A0K9NNW7_ZOSMR</name>
<feature type="repeat" description="PPR" evidence="2">
    <location>
        <begin position="254"/>
        <end position="288"/>
    </location>
</feature>
<dbReference type="GO" id="GO:0009451">
    <property type="term" value="P:RNA modification"/>
    <property type="evidence" value="ECO:0000318"/>
    <property type="project" value="GO_Central"/>
</dbReference>
<feature type="repeat" description="PPR" evidence="2">
    <location>
        <begin position="150"/>
        <end position="184"/>
    </location>
</feature>
<feature type="repeat" description="PPR" evidence="2">
    <location>
        <begin position="473"/>
        <end position="503"/>
    </location>
</feature>
<dbReference type="AlphaFoldDB" id="A0A0K9NNW7"/>
<proteinExistence type="predicted"/>
<dbReference type="NCBIfam" id="TIGR00756">
    <property type="entry name" value="PPR"/>
    <property type="match status" value="5"/>
</dbReference>
<evidence type="ECO:0000256" key="1">
    <source>
        <dbReference type="ARBA" id="ARBA00022737"/>
    </source>
</evidence>
<dbReference type="PANTHER" id="PTHR47926">
    <property type="entry name" value="PENTATRICOPEPTIDE REPEAT-CONTAINING PROTEIN"/>
    <property type="match status" value="1"/>
</dbReference>
<dbReference type="InterPro" id="IPR011990">
    <property type="entry name" value="TPR-like_helical_dom_sf"/>
</dbReference>
<dbReference type="OrthoDB" id="185373at2759"/>
<gene>
    <name evidence="3" type="ORF">ZOSMA_83G00310</name>
</gene>
<dbReference type="PROSITE" id="PS51375">
    <property type="entry name" value="PPR"/>
    <property type="match status" value="5"/>
</dbReference>
<dbReference type="GO" id="GO:0003723">
    <property type="term" value="F:RNA binding"/>
    <property type="evidence" value="ECO:0000318"/>
    <property type="project" value="GO_Central"/>
</dbReference>
<feature type="repeat" description="PPR" evidence="2">
    <location>
        <begin position="399"/>
        <end position="433"/>
    </location>
</feature>
<reference evidence="4" key="1">
    <citation type="journal article" date="2016" name="Nature">
        <title>The genome of the seagrass Zostera marina reveals angiosperm adaptation to the sea.</title>
        <authorList>
            <person name="Olsen J.L."/>
            <person name="Rouze P."/>
            <person name="Verhelst B."/>
            <person name="Lin Y.-C."/>
            <person name="Bayer T."/>
            <person name="Collen J."/>
            <person name="Dattolo E."/>
            <person name="De Paoli E."/>
            <person name="Dittami S."/>
            <person name="Maumus F."/>
            <person name="Michel G."/>
            <person name="Kersting A."/>
            <person name="Lauritano C."/>
            <person name="Lohaus R."/>
            <person name="Toepel M."/>
            <person name="Tonon T."/>
            <person name="Vanneste K."/>
            <person name="Amirebrahimi M."/>
            <person name="Brakel J."/>
            <person name="Bostroem C."/>
            <person name="Chovatia M."/>
            <person name="Grimwood J."/>
            <person name="Jenkins J.W."/>
            <person name="Jueterbock A."/>
            <person name="Mraz A."/>
            <person name="Stam W.T."/>
            <person name="Tice H."/>
            <person name="Bornberg-Bauer E."/>
            <person name="Green P.J."/>
            <person name="Pearson G.A."/>
            <person name="Procaccini G."/>
            <person name="Duarte C.M."/>
            <person name="Schmutz J."/>
            <person name="Reusch T.B.H."/>
            <person name="Van de Peer Y."/>
        </authorList>
    </citation>
    <scope>NUCLEOTIDE SEQUENCE [LARGE SCALE GENOMIC DNA]</scope>
    <source>
        <strain evidence="4">cv. Finnish</strain>
    </source>
</reference>
<evidence type="ECO:0000256" key="2">
    <source>
        <dbReference type="PROSITE-ProRule" id="PRU00708"/>
    </source>
</evidence>
<keyword evidence="1" id="KW-0677">Repeat</keyword>
<protein>
    <submittedName>
        <fullName evidence="3">Putative Pentatricopeptide repeat-containing protein</fullName>
    </submittedName>
</protein>
<dbReference type="OMA" id="NLQHGQE"/>
<feature type="repeat" description="PPR" evidence="2">
    <location>
        <begin position="504"/>
        <end position="534"/>
    </location>
</feature>
<dbReference type="SUPFAM" id="SSF48452">
    <property type="entry name" value="TPR-like"/>
    <property type="match status" value="1"/>
</dbReference>
<sequence>MTKIPSSSYSPFRKPFRHYQTSIKPWKPPFAPPPPPLPSRTVVLLSYIASIKNHTTHLNLSHAFLAYSSLRHQTPPSPISHHHFTSITSLLICSSTLKSLPQGQQLHAHILYLGFLPSNPPLSAKLISLYSACGQFSVAHALAEESHDDHPLPWNVLISAYVRNGFWSEAVRVYRNMVRREVQCDAYTLPTVLKACGELGEEGLILGEEIHKEVTGRSDLDADLFVKNGLVSMYAKSGEMKLARKVFDGMSEKDEVSWNAIISGYASLEMWGEVIEVFDLMSGGNLLNLVVDRSKTVVLNTVAGGYLQLGKPKEGLKLVSKILHGRSNSSEVDHITFVIGLRSCAQIGDISLGSAIHGMIVRESCGNIETVKNGLITMYSKCKNTNRARQVFDICTDKTLVSWNCMITGYCNSDQSEEASSTFRRLISSTLSPNHVTVLTILSLCGRIANLHHGKELHCYITRHRFDSDDDHNRLVLNSLVDMYSKSGRMKEAQKIFDKIVCRDEVSYTSLIAGYGMQGDGQTALLLFKQMKTEHRIKPDHVTMVALLSACCHAGLVCEGEKIFESMNELHGVSPVMEHYSCMVDLYSRAGLLNKAENFIYEMPMKATAAMWASLVGACGIYRNVEIGERACRKLLEMKSENSGHYVLVCNMLGSCGLWEEVCKVRLMMREMRIQKVPACAWLDVGNVLYPFLVDDFLCRETTYRVLDEMTEHIKDLDCVAGLHYQNID</sequence>
<evidence type="ECO:0000313" key="4">
    <source>
        <dbReference type="Proteomes" id="UP000036987"/>
    </source>
</evidence>
<dbReference type="PANTHER" id="PTHR47926:SF375">
    <property type="entry name" value="PENTATRICOPEPTIDE REPEAT-CONTAINING PROTEIN"/>
    <property type="match status" value="1"/>
</dbReference>
<dbReference type="Pfam" id="PF01535">
    <property type="entry name" value="PPR"/>
    <property type="match status" value="4"/>
</dbReference>
<evidence type="ECO:0000313" key="3">
    <source>
        <dbReference type="EMBL" id="KMZ57655.1"/>
    </source>
</evidence>
<dbReference type="EMBL" id="LFYR01002038">
    <property type="protein sequence ID" value="KMZ57655.1"/>
    <property type="molecule type" value="Genomic_DNA"/>
</dbReference>
<dbReference type="InterPro" id="IPR002885">
    <property type="entry name" value="PPR_rpt"/>
</dbReference>
<organism evidence="3 4">
    <name type="scientific">Zostera marina</name>
    <name type="common">Eelgrass</name>
    <dbReference type="NCBI Taxonomy" id="29655"/>
    <lineage>
        <taxon>Eukaryota</taxon>
        <taxon>Viridiplantae</taxon>
        <taxon>Streptophyta</taxon>
        <taxon>Embryophyta</taxon>
        <taxon>Tracheophyta</taxon>
        <taxon>Spermatophyta</taxon>
        <taxon>Magnoliopsida</taxon>
        <taxon>Liliopsida</taxon>
        <taxon>Zosteraceae</taxon>
        <taxon>Zostera</taxon>
    </lineage>
</organism>
<comment type="caution">
    <text evidence="3">The sequence shown here is derived from an EMBL/GenBank/DDBJ whole genome shotgun (WGS) entry which is preliminary data.</text>
</comment>
<dbReference type="Proteomes" id="UP000036987">
    <property type="component" value="Unassembled WGS sequence"/>
</dbReference>
<keyword evidence="4" id="KW-1185">Reference proteome</keyword>
<dbReference type="Pfam" id="PF20431">
    <property type="entry name" value="E_motif"/>
    <property type="match status" value="1"/>
</dbReference>
<accession>A0A0K9NNW7</accession>